<evidence type="ECO:0000313" key="2">
    <source>
        <dbReference type="Proteomes" id="UP000184076"/>
    </source>
</evidence>
<dbReference type="OrthoDB" id="2967067at2"/>
<dbReference type="STRING" id="1121391.SAMN02745206_01281"/>
<organism evidence="1 2">
    <name type="scientific">Desulfacinum infernum DSM 9756</name>
    <dbReference type="NCBI Taxonomy" id="1121391"/>
    <lineage>
        <taxon>Bacteria</taxon>
        <taxon>Pseudomonadati</taxon>
        <taxon>Thermodesulfobacteriota</taxon>
        <taxon>Syntrophobacteria</taxon>
        <taxon>Syntrophobacterales</taxon>
        <taxon>Syntrophobacteraceae</taxon>
        <taxon>Desulfacinum</taxon>
    </lineage>
</organism>
<accession>A0A1M4YJY2</accession>
<name>A0A1M4YJY2_9BACT</name>
<protein>
    <submittedName>
        <fullName evidence="1">Uncharacterized protein</fullName>
    </submittedName>
</protein>
<dbReference type="AlphaFoldDB" id="A0A1M4YJY2"/>
<proteinExistence type="predicted"/>
<evidence type="ECO:0000313" key="1">
    <source>
        <dbReference type="EMBL" id="SHF05997.1"/>
    </source>
</evidence>
<reference evidence="2" key="1">
    <citation type="submission" date="2016-11" db="EMBL/GenBank/DDBJ databases">
        <authorList>
            <person name="Varghese N."/>
            <person name="Submissions S."/>
        </authorList>
    </citation>
    <scope>NUCLEOTIDE SEQUENCE [LARGE SCALE GENOMIC DNA]</scope>
    <source>
        <strain evidence="2">DSM 9756</strain>
    </source>
</reference>
<dbReference type="Proteomes" id="UP000184076">
    <property type="component" value="Unassembled WGS sequence"/>
</dbReference>
<dbReference type="EMBL" id="FQVB01000010">
    <property type="protein sequence ID" value="SHF05997.1"/>
    <property type="molecule type" value="Genomic_DNA"/>
</dbReference>
<dbReference type="RefSeq" id="WP_084076255.1">
    <property type="nucleotide sequence ID" value="NZ_FQVB01000010.1"/>
</dbReference>
<gene>
    <name evidence="1" type="ORF">SAMN02745206_01281</name>
</gene>
<sequence length="247" mass="28500">MSSKTKTRNNVIAFPTVAQPNIDRIFDRFLREQRERLKPRTYQRYEEVITLFQTSLNLYGYQELPTAGENTLYRRLADYKDQTFCAIFGPEKIPSGVSTFLTYFMIRKVMASESLLRAAGTVTKKLMKWLVENDYASKEEARKAMELASEASKELPAAERLARLLYDFAQTHPPRTWTDEVDDYFVVEEVKPGVLILSALTTEEGPFEVRVPRIISDHCKVGWQINLLLGETRTGWRILESGNVYPL</sequence>
<keyword evidence="2" id="KW-1185">Reference proteome</keyword>